<name>A0AAN6D7P8_9ASCO</name>
<evidence type="ECO:0000313" key="2">
    <source>
        <dbReference type="EMBL" id="KAG7766524.1"/>
    </source>
</evidence>
<evidence type="ECO:0000313" key="1">
    <source>
        <dbReference type="EMBL" id="KAG7729321.1"/>
    </source>
</evidence>
<dbReference type="EMBL" id="JAHLUN010000004">
    <property type="protein sequence ID" value="KAG7766524.1"/>
    <property type="molecule type" value="Genomic_DNA"/>
</dbReference>
<reference evidence="1 3" key="1">
    <citation type="journal article" date="2021" name="G3 (Bethesda)">
        <title>Genomic diversity, chromosomal rearrangements, and interspecies hybridization in the ogataea polymorpha species complex.</title>
        <authorList>
            <person name="Hanson S.J."/>
            <person name="Cinneide E.O."/>
            <person name="Salzberg L.I."/>
            <person name="Wolfe K.H."/>
            <person name="McGowan J."/>
            <person name="Fitzpatrick D.A."/>
            <person name="Matlin K."/>
        </authorList>
    </citation>
    <scope>NUCLEOTIDE SEQUENCE</scope>
    <source>
        <strain evidence="2">81-436-3</strain>
        <strain evidence="1">83-405-1</strain>
    </source>
</reference>
<sequence>MYSRSRTQIYQLRASTRSTSNLTPADELLKLVAHLQSPKFAPTLPEKIPVPQSLEEKETYRNPFVRFRLNDVLQSSIRFRLPTKYRDLINVKEPTPRGPDFLKTDLVDLFLARTGGKHPTRFRTIHSPEASPAIIFPPDVCRKIQNMSSGYDVDQIIQHLAAELKRYSRFDIVCGLLSLTKVLPQESEQKVVEHSLKTLEIIDQSETTVLLQELMKLENFDYVQQAIDKMNKLDPSRDFPRDATSQLQACLLEFAIKHRKFQFAAQMLTCLLEKRLVPTPDILEKYAKLVKDTAMSVDADISSRRIVFMAYATPLARALQHQTNTISRSLVQNITLWLSIHELFWFLEFLKHTGAVVNGINSAIIEQHGRLAKKSSAIDNALTLTSLIGHLRKHKFEPFDDNCRKLIISQYCKFKSPIAAQWWIDSLREPLSADETSQIIRDIKASPFKIDEKEFPYHGQKHIDAFIENLST</sequence>
<evidence type="ECO:0008006" key="5">
    <source>
        <dbReference type="Google" id="ProtNLM"/>
    </source>
</evidence>
<evidence type="ECO:0000313" key="3">
    <source>
        <dbReference type="Proteomes" id="UP000697297"/>
    </source>
</evidence>
<organism evidence="1 4">
    <name type="scientific">Ogataea haglerorum</name>
    <dbReference type="NCBI Taxonomy" id="1937702"/>
    <lineage>
        <taxon>Eukaryota</taxon>
        <taxon>Fungi</taxon>
        <taxon>Dikarya</taxon>
        <taxon>Ascomycota</taxon>
        <taxon>Saccharomycotina</taxon>
        <taxon>Pichiomycetes</taxon>
        <taxon>Pichiales</taxon>
        <taxon>Pichiaceae</taxon>
        <taxon>Ogataea</taxon>
    </lineage>
</organism>
<evidence type="ECO:0000313" key="4">
    <source>
        <dbReference type="Proteomes" id="UP000738402"/>
    </source>
</evidence>
<dbReference type="Proteomes" id="UP000697297">
    <property type="component" value="Unassembled WGS sequence"/>
</dbReference>
<dbReference type="Proteomes" id="UP000738402">
    <property type="component" value="Unassembled WGS sequence"/>
</dbReference>
<protein>
    <recommendedName>
        <fullName evidence="5">ATPase expression protein 1</fullName>
    </recommendedName>
</protein>
<gene>
    <name evidence="1" type="ORF">KL933_001547</name>
    <name evidence="2" type="ORF">KL946_001712</name>
</gene>
<dbReference type="EMBL" id="JAHLUH010000003">
    <property type="protein sequence ID" value="KAG7729321.1"/>
    <property type="molecule type" value="Genomic_DNA"/>
</dbReference>
<dbReference type="AlphaFoldDB" id="A0AAN6D7P8"/>
<comment type="caution">
    <text evidence="1">The sequence shown here is derived from an EMBL/GenBank/DDBJ whole genome shotgun (WGS) entry which is preliminary data.</text>
</comment>
<proteinExistence type="predicted"/>
<accession>A0AAN6D7P8</accession>
<keyword evidence="3" id="KW-1185">Reference proteome</keyword>